<reference evidence="2 3" key="1">
    <citation type="submission" date="2007-10" db="EMBL/GenBank/DDBJ databases">
        <title>Complete sequence of Caldivirga maquilingensis IC-167.</title>
        <authorList>
            <consortium name="US DOE Joint Genome Institute"/>
            <person name="Copeland A."/>
            <person name="Lucas S."/>
            <person name="Lapidus A."/>
            <person name="Barry K."/>
            <person name="Glavina del Rio T."/>
            <person name="Dalin E."/>
            <person name="Tice H."/>
            <person name="Pitluck S."/>
            <person name="Saunders E."/>
            <person name="Brettin T."/>
            <person name="Bruce D."/>
            <person name="Detter J.C."/>
            <person name="Han C."/>
            <person name="Schmutz J."/>
            <person name="Larimer F."/>
            <person name="Land M."/>
            <person name="Hauser L."/>
            <person name="Kyrpides N."/>
            <person name="Ivanova N."/>
            <person name="Biddle J.F."/>
            <person name="Zhang Z."/>
            <person name="Fitz-Gibbon S.T."/>
            <person name="Lowe T.M."/>
            <person name="Saltikov C."/>
            <person name="House C.H."/>
            <person name="Richardson P."/>
        </authorList>
    </citation>
    <scope>NUCLEOTIDE SEQUENCE [LARGE SCALE GENOMIC DNA]</scope>
    <source>
        <strain evidence="3">ATCC 700844 / DSM 13496 / JCM 10307 / IC-167</strain>
    </source>
</reference>
<keyword evidence="3" id="KW-1185">Reference proteome</keyword>
<protein>
    <submittedName>
        <fullName evidence="2">Uncharacterized protein</fullName>
    </submittedName>
</protein>
<dbReference type="Proteomes" id="UP000001137">
    <property type="component" value="Chromosome"/>
</dbReference>
<dbReference type="EMBL" id="CP000852">
    <property type="protein sequence ID" value="ABW02095.1"/>
    <property type="molecule type" value="Genomic_DNA"/>
</dbReference>
<evidence type="ECO:0000313" key="2">
    <source>
        <dbReference type="EMBL" id="ABW02095.1"/>
    </source>
</evidence>
<organism evidence="2 3">
    <name type="scientific">Caldivirga maquilingensis (strain ATCC 700844 / DSM 13496 / JCM 10307 / IC-167)</name>
    <dbReference type="NCBI Taxonomy" id="397948"/>
    <lineage>
        <taxon>Archaea</taxon>
        <taxon>Thermoproteota</taxon>
        <taxon>Thermoprotei</taxon>
        <taxon>Thermoproteales</taxon>
        <taxon>Thermoproteaceae</taxon>
        <taxon>Caldivirga</taxon>
    </lineage>
</organism>
<dbReference type="GeneID" id="5710449"/>
<sequence>MSSISKEVDGEVVRVVINPPQGVSTDKLIQYLRGVLGIEGEVVNGMVSIVVTMNRSELGGEADKLADEIISKLNSVNWDEVAKYKVPTTEPKKHRRRRRKSRKSRRSRSKSRK</sequence>
<evidence type="ECO:0000256" key="1">
    <source>
        <dbReference type="SAM" id="MobiDB-lite"/>
    </source>
</evidence>
<feature type="compositionally biased region" description="Basic residues" evidence="1">
    <location>
        <begin position="92"/>
        <end position="113"/>
    </location>
</feature>
<dbReference type="RefSeq" id="WP_012186314.1">
    <property type="nucleotide sequence ID" value="NC_009954.1"/>
</dbReference>
<dbReference type="AlphaFoldDB" id="A8ME89"/>
<dbReference type="OrthoDB" id="381284at2157"/>
<dbReference type="KEGG" id="cma:Cmaq_1268"/>
<accession>A8ME89</accession>
<gene>
    <name evidence="2" type="ordered locus">Cmaq_1268</name>
</gene>
<proteinExistence type="predicted"/>
<feature type="region of interest" description="Disordered" evidence="1">
    <location>
        <begin position="83"/>
        <end position="113"/>
    </location>
</feature>
<dbReference type="HOGENOM" id="CLU_2127709_0_0_2"/>
<name>A8ME89_CALMQ</name>
<evidence type="ECO:0000313" key="3">
    <source>
        <dbReference type="Proteomes" id="UP000001137"/>
    </source>
</evidence>